<evidence type="ECO:0000256" key="1">
    <source>
        <dbReference type="SAM" id="MobiDB-lite"/>
    </source>
</evidence>
<keyword evidence="3" id="KW-1185">Reference proteome</keyword>
<name>A0ABP3JYA9_9SPHN</name>
<dbReference type="EMBL" id="BAAAEM010000002">
    <property type="protein sequence ID" value="GAA0466923.1"/>
    <property type="molecule type" value="Genomic_DNA"/>
</dbReference>
<reference evidence="3" key="1">
    <citation type="journal article" date="2019" name="Int. J. Syst. Evol. Microbiol.">
        <title>The Global Catalogue of Microorganisms (GCM) 10K type strain sequencing project: providing services to taxonomists for standard genome sequencing and annotation.</title>
        <authorList>
            <consortium name="The Broad Institute Genomics Platform"/>
            <consortium name="The Broad Institute Genome Sequencing Center for Infectious Disease"/>
            <person name="Wu L."/>
            <person name="Ma J."/>
        </authorList>
    </citation>
    <scope>NUCLEOTIDE SEQUENCE [LARGE SCALE GENOMIC DNA]</scope>
    <source>
        <strain evidence="3">JCM 14162</strain>
    </source>
</reference>
<dbReference type="Proteomes" id="UP001500713">
    <property type="component" value="Unassembled WGS sequence"/>
</dbReference>
<evidence type="ECO:0008006" key="4">
    <source>
        <dbReference type="Google" id="ProtNLM"/>
    </source>
</evidence>
<feature type="compositionally biased region" description="Polar residues" evidence="1">
    <location>
        <begin position="52"/>
        <end position="63"/>
    </location>
</feature>
<gene>
    <name evidence="2" type="ORF">GCM10009096_04530</name>
</gene>
<evidence type="ECO:0000313" key="3">
    <source>
        <dbReference type="Proteomes" id="UP001500713"/>
    </source>
</evidence>
<sequence length="227" mass="24773">MSDLHSEHNLHGDDVVPLWRMPMEQKEFSAWSGQLTSGTSAAADGQFHGLGNTDSTPDISGSDSQEDDIFEAAYRKGWEDGQAAMTAEKEANDQAAANLADAIRYLNDLQSTGSFSLILNAIESLFRRCSELAVPDPVLLQAWATQLADKIDQDQKGASLVLHPDDMALIDQDLCKIHLRADASMLRGNLKLSHAGGWIEKGSEVVLDELRGLIDEFSAQQPDANHE</sequence>
<protein>
    <recommendedName>
        <fullName evidence="4">Flagellar biosynthesis protein</fullName>
    </recommendedName>
</protein>
<proteinExistence type="predicted"/>
<dbReference type="RefSeq" id="WP_229954001.1">
    <property type="nucleotide sequence ID" value="NZ_BAAAEM010000002.1"/>
</dbReference>
<accession>A0ABP3JYA9</accession>
<evidence type="ECO:0000313" key="2">
    <source>
        <dbReference type="EMBL" id="GAA0466923.1"/>
    </source>
</evidence>
<organism evidence="2 3">
    <name type="scientific">Parasphingorhabdus litoris</name>
    <dbReference type="NCBI Taxonomy" id="394733"/>
    <lineage>
        <taxon>Bacteria</taxon>
        <taxon>Pseudomonadati</taxon>
        <taxon>Pseudomonadota</taxon>
        <taxon>Alphaproteobacteria</taxon>
        <taxon>Sphingomonadales</taxon>
        <taxon>Sphingomonadaceae</taxon>
        <taxon>Parasphingorhabdus</taxon>
    </lineage>
</organism>
<comment type="caution">
    <text evidence="2">The sequence shown here is derived from an EMBL/GenBank/DDBJ whole genome shotgun (WGS) entry which is preliminary data.</text>
</comment>
<feature type="region of interest" description="Disordered" evidence="1">
    <location>
        <begin position="42"/>
        <end position="65"/>
    </location>
</feature>